<dbReference type="PATRIC" id="fig|593117.10.peg.1484"/>
<evidence type="ECO:0008006" key="4">
    <source>
        <dbReference type="Google" id="ProtNLM"/>
    </source>
</evidence>
<protein>
    <recommendedName>
        <fullName evidence="4">DUF998 domain-containing protein</fullName>
    </recommendedName>
</protein>
<keyword evidence="1" id="KW-0472">Membrane</keyword>
<gene>
    <name evidence="2" type="ordered locus">TGAM_1483</name>
</gene>
<dbReference type="Proteomes" id="UP000001488">
    <property type="component" value="Chromosome"/>
</dbReference>
<dbReference type="PANTHER" id="PTHR42241:SF2">
    <property type="entry name" value="HYPOTHETICAL MEMBRANE PROTEIN, CONSERVED, DUF998 FAMILY"/>
    <property type="match status" value="1"/>
</dbReference>
<dbReference type="STRING" id="593117.TGAM_1483"/>
<feature type="transmembrane region" description="Helical" evidence="1">
    <location>
        <begin position="65"/>
        <end position="89"/>
    </location>
</feature>
<dbReference type="Pfam" id="PF06197">
    <property type="entry name" value="DUF998"/>
    <property type="match status" value="1"/>
</dbReference>
<dbReference type="PANTHER" id="PTHR42241">
    <property type="entry name" value="HYPOTHETICAL MEMBRANE PROTEIN, CONSERVED, DUF998 FAMILY"/>
    <property type="match status" value="1"/>
</dbReference>
<feature type="transmembrane region" description="Helical" evidence="1">
    <location>
        <begin position="189"/>
        <end position="207"/>
    </location>
</feature>
<evidence type="ECO:0000313" key="3">
    <source>
        <dbReference type="Proteomes" id="UP000001488"/>
    </source>
</evidence>
<organism evidence="2 3">
    <name type="scientific">Thermococcus gammatolerans (strain DSM 15229 / JCM 11827 / EJ3)</name>
    <dbReference type="NCBI Taxonomy" id="593117"/>
    <lineage>
        <taxon>Archaea</taxon>
        <taxon>Methanobacteriati</taxon>
        <taxon>Methanobacteriota</taxon>
        <taxon>Thermococci</taxon>
        <taxon>Thermococcales</taxon>
        <taxon>Thermococcaceae</taxon>
        <taxon>Thermococcus</taxon>
    </lineage>
</organism>
<proteinExistence type="predicted"/>
<dbReference type="AlphaFoldDB" id="C5A6X3"/>
<dbReference type="PaxDb" id="593117-TGAM_1483"/>
<dbReference type="HOGENOM" id="CLU_100105_0_0_2"/>
<evidence type="ECO:0000256" key="1">
    <source>
        <dbReference type="SAM" id="Phobius"/>
    </source>
</evidence>
<accession>C5A6X3</accession>
<feature type="transmembrane region" description="Helical" evidence="1">
    <location>
        <begin position="219"/>
        <end position="238"/>
    </location>
</feature>
<sequence length="242" mass="27025">MESRGSANDIRRERQREGRLVAHRGMGGLQLHQIERLRHFKGLENRPAEAQRQTSGGVGMSPTRFASYVALSLPIIFIVGLTVVIHANPWFSLQNNALSDMGSLKNPNRWLFNGLLMLFAVIAMVPSVVAFKHGLSYLMPLALLFLFLVGVFPEELPYHAPSAVLFYVLALADIALVGIKLGRQNSVNYLWSVLSVVVFITMLYLIRARVFKGLAIPELIGASFILAWFVYIGILLRFETLS</sequence>
<reference evidence="2 3" key="1">
    <citation type="journal article" date="2007" name="Genome Biol.">
        <title>Genome analysis and genome-wide proteomics of Thermococcus gammatolerans, the most radioresistant organism known amongst the Archaea.</title>
        <authorList>
            <person name="Zivanovic Y."/>
            <person name="Armengaud J."/>
            <person name="Lagorce A."/>
            <person name="Leplat C."/>
            <person name="Guerin P."/>
            <person name="Dutertre M."/>
            <person name="Anthouard V."/>
            <person name="Forterre P."/>
            <person name="Wincker P."/>
            <person name="Confalonieri F."/>
        </authorList>
    </citation>
    <scope>NUCLEOTIDE SEQUENCE [LARGE SCALE GENOMIC DNA]</scope>
    <source>
        <strain evidence="3">DSM 15229 / JCM 11827 / EJ3</strain>
    </source>
</reference>
<dbReference type="EMBL" id="CP001398">
    <property type="protein sequence ID" value="ACS33985.1"/>
    <property type="molecule type" value="Genomic_DNA"/>
</dbReference>
<dbReference type="eggNOG" id="arCOG02008">
    <property type="taxonomic scope" value="Archaea"/>
</dbReference>
<evidence type="ECO:0000313" key="2">
    <source>
        <dbReference type="EMBL" id="ACS33985.1"/>
    </source>
</evidence>
<dbReference type="InterPro" id="IPR009339">
    <property type="entry name" value="DUF998"/>
</dbReference>
<dbReference type="KEGG" id="tga:TGAM_1483"/>
<keyword evidence="3" id="KW-1185">Reference proteome</keyword>
<keyword evidence="1" id="KW-1133">Transmembrane helix</keyword>
<feature type="transmembrane region" description="Helical" evidence="1">
    <location>
        <begin position="164"/>
        <end position="183"/>
    </location>
</feature>
<keyword evidence="1" id="KW-0812">Transmembrane</keyword>
<name>C5A6X3_THEGJ</name>
<feature type="transmembrane region" description="Helical" evidence="1">
    <location>
        <begin position="135"/>
        <end position="152"/>
    </location>
</feature>
<feature type="transmembrane region" description="Helical" evidence="1">
    <location>
        <begin position="110"/>
        <end position="129"/>
    </location>
</feature>